<dbReference type="AlphaFoldDB" id="A0A369UTR0"/>
<dbReference type="OrthoDB" id="4279290at2"/>
<gene>
    <name evidence="1" type="ORF">DVZ84_36965</name>
</gene>
<name>A0A369UTR0_9ACTN</name>
<accession>A0A369UTR0</accession>
<dbReference type="RefSeq" id="WP_114533871.1">
    <property type="nucleotide sequence ID" value="NZ_JBHYWK010000007.1"/>
</dbReference>
<evidence type="ECO:0000313" key="2">
    <source>
        <dbReference type="Proteomes" id="UP000253742"/>
    </source>
</evidence>
<proteinExistence type="predicted"/>
<reference evidence="1 2" key="1">
    <citation type="submission" date="2018-07" db="EMBL/GenBank/DDBJ databases">
        <title>Genome guided investigation of antibiotics producing actinomycetales strain isolated from a Macau mangrove ecosystem.</title>
        <authorList>
            <person name="Hu D."/>
        </authorList>
    </citation>
    <scope>NUCLEOTIDE SEQUENCE [LARGE SCALE GENOMIC DNA]</scope>
    <source>
        <strain evidence="1 2">2297</strain>
    </source>
</reference>
<comment type="caution">
    <text evidence="1">The sequence shown here is derived from an EMBL/GenBank/DDBJ whole genome shotgun (WGS) entry which is preliminary data.</text>
</comment>
<protein>
    <submittedName>
        <fullName evidence="1">Uncharacterized protein</fullName>
    </submittedName>
</protein>
<sequence>MTAEVHVCQHCDEPITDPDDAVLVAQEAGNSGPGWNVWAHSAHVGPLEMHPVAVRVMARILLARVFPRGG</sequence>
<dbReference type="EMBL" id="QQBH01000051">
    <property type="protein sequence ID" value="RDD84106.1"/>
    <property type="molecule type" value="Genomic_DNA"/>
</dbReference>
<evidence type="ECO:0000313" key="1">
    <source>
        <dbReference type="EMBL" id="RDD84106.1"/>
    </source>
</evidence>
<organism evidence="1 2">
    <name type="scientific">Streptomyces parvulus</name>
    <dbReference type="NCBI Taxonomy" id="146923"/>
    <lineage>
        <taxon>Bacteria</taxon>
        <taxon>Bacillati</taxon>
        <taxon>Actinomycetota</taxon>
        <taxon>Actinomycetes</taxon>
        <taxon>Kitasatosporales</taxon>
        <taxon>Streptomycetaceae</taxon>
        <taxon>Streptomyces</taxon>
    </lineage>
</organism>
<dbReference type="Proteomes" id="UP000253742">
    <property type="component" value="Unassembled WGS sequence"/>
</dbReference>